<organism evidence="1 2">
    <name type="scientific">Crocosphaera chwakensis CCY0110</name>
    <dbReference type="NCBI Taxonomy" id="391612"/>
    <lineage>
        <taxon>Bacteria</taxon>
        <taxon>Bacillati</taxon>
        <taxon>Cyanobacteriota</taxon>
        <taxon>Cyanophyceae</taxon>
        <taxon>Oscillatoriophycideae</taxon>
        <taxon>Chroococcales</taxon>
        <taxon>Aphanothecaceae</taxon>
        <taxon>Crocosphaera</taxon>
        <taxon>Crocosphaera chwakensis</taxon>
    </lineage>
</organism>
<sequence>MHLEEQKWTDPRHNIWLEIAQFLSDAYLSPKSNIDWKKLKQHIPSASQERVEKIFDKIKNSENLNKGERIFLIMLKLLNEPPVTNREEIIKQLQTHINTIEVIFVPWDIVVENQKRNNHEAETDPMKLADLYRTDSTQQAIKDAMAGVPPQERDQFYRGIMKPPSETASRRNIFPGKVIYGLTGHLITVDEKTGAIQIQQVGEPYQSTLTGLWFDKEYFKSMPNRTYVFQKPGDDSKNVWDDYTFNEQADITNKKS</sequence>
<evidence type="ECO:0000313" key="1">
    <source>
        <dbReference type="EMBL" id="EAZ91437.1"/>
    </source>
</evidence>
<dbReference type="RefSeq" id="WP_008275563.1">
    <property type="nucleotide sequence ID" value="NZ_AAXW01000014.1"/>
</dbReference>
<dbReference type="AlphaFoldDB" id="A3IQ97"/>
<comment type="caution">
    <text evidence="1">The sequence shown here is derived from an EMBL/GenBank/DDBJ whole genome shotgun (WGS) entry which is preliminary data.</text>
</comment>
<dbReference type="Proteomes" id="UP000003781">
    <property type="component" value="Unassembled WGS sequence"/>
</dbReference>
<keyword evidence="2" id="KW-1185">Reference proteome</keyword>
<dbReference type="eggNOG" id="ENOG5033S4G">
    <property type="taxonomic scope" value="Bacteria"/>
</dbReference>
<evidence type="ECO:0000313" key="2">
    <source>
        <dbReference type="Proteomes" id="UP000003781"/>
    </source>
</evidence>
<proteinExistence type="predicted"/>
<dbReference type="EMBL" id="AAXW01000014">
    <property type="protein sequence ID" value="EAZ91437.1"/>
    <property type="molecule type" value="Genomic_DNA"/>
</dbReference>
<reference evidence="1 2" key="1">
    <citation type="submission" date="2007-03" db="EMBL/GenBank/DDBJ databases">
        <authorList>
            <person name="Stal L."/>
            <person name="Ferriera S."/>
            <person name="Johnson J."/>
            <person name="Kravitz S."/>
            <person name="Beeson K."/>
            <person name="Sutton G."/>
            <person name="Rogers Y.-H."/>
            <person name="Friedman R."/>
            <person name="Frazier M."/>
            <person name="Venter J.C."/>
        </authorList>
    </citation>
    <scope>NUCLEOTIDE SEQUENCE [LARGE SCALE GENOMIC DNA]</scope>
    <source>
        <strain evidence="1 2">CCY0110</strain>
    </source>
</reference>
<name>A3IQ97_9CHRO</name>
<protein>
    <submittedName>
        <fullName evidence="1">Uncharacterized protein</fullName>
    </submittedName>
</protein>
<accession>A3IQ97</accession>
<gene>
    <name evidence="1" type="ORF">CY0110_05687</name>
</gene>
<dbReference type="OrthoDB" id="583210at2"/>